<evidence type="ECO:0000313" key="1">
    <source>
        <dbReference type="EMBL" id="CAG8851647.1"/>
    </source>
</evidence>
<feature type="non-terminal residue" evidence="1">
    <location>
        <position position="42"/>
    </location>
</feature>
<accession>A0ABN7XC84</accession>
<sequence>SHTYYDGFKFNRNIVRGFELDAYSNIPKRPLLIYFVNLLVGI</sequence>
<comment type="caution">
    <text evidence="1">The sequence shown here is derived from an EMBL/GenBank/DDBJ whole genome shotgun (WGS) entry which is preliminary data.</text>
</comment>
<name>A0ABN7XC84_GIGMA</name>
<proteinExistence type="predicted"/>
<evidence type="ECO:0000313" key="2">
    <source>
        <dbReference type="Proteomes" id="UP000789901"/>
    </source>
</evidence>
<organism evidence="1 2">
    <name type="scientific">Gigaspora margarita</name>
    <dbReference type="NCBI Taxonomy" id="4874"/>
    <lineage>
        <taxon>Eukaryota</taxon>
        <taxon>Fungi</taxon>
        <taxon>Fungi incertae sedis</taxon>
        <taxon>Mucoromycota</taxon>
        <taxon>Glomeromycotina</taxon>
        <taxon>Glomeromycetes</taxon>
        <taxon>Diversisporales</taxon>
        <taxon>Gigasporaceae</taxon>
        <taxon>Gigaspora</taxon>
    </lineage>
</organism>
<dbReference type="EMBL" id="CAJVQB010107175">
    <property type="protein sequence ID" value="CAG8851647.1"/>
    <property type="molecule type" value="Genomic_DNA"/>
</dbReference>
<feature type="non-terminal residue" evidence="1">
    <location>
        <position position="1"/>
    </location>
</feature>
<dbReference type="Proteomes" id="UP000789901">
    <property type="component" value="Unassembled WGS sequence"/>
</dbReference>
<gene>
    <name evidence="1" type="ORF">GMARGA_LOCUS40847</name>
</gene>
<protein>
    <submittedName>
        <fullName evidence="1">42104_t:CDS:1</fullName>
    </submittedName>
</protein>
<keyword evidence="2" id="KW-1185">Reference proteome</keyword>
<reference evidence="1 2" key="1">
    <citation type="submission" date="2021-06" db="EMBL/GenBank/DDBJ databases">
        <authorList>
            <person name="Kallberg Y."/>
            <person name="Tangrot J."/>
            <person name="Rosling A."/>
        </authorList>
    </citation>
    <scope>NUCLEOTIDE SEQUENCE [LARGE SCALE GENOMIC DNA]</scope>
    <source>
        <strain evidence="1 2">120-4 pot B 10/14</strain>
    </source>
</reference>